<evidence type="ECO:0008006" key="3">
    <source>
        <dbReference type="Google" id="ProtNLM"/>
    </source>
</evidence>
<name>A0AAD4MH48_9AGAM</name>
<organism evidence="1 2">
    <name type="scientific">Multifurca ochricompacta</name>
    <dbReference type="NCBI Taxonomy" id="376703"/>
    <lineage>
        <taxon>Eukaryota</taxon>
        <taxon>Fungi</taxon>
        <taxon>Dikarya</taxon>
        <taxon>Basidiomycota</taxon>
        <taxon>Agaricomycotina</taxon>
        <taxon>Agaricomycetes</taxon>
        <taxon>Russulales</taxon>
        <taxon>Russulaceae</taxon>
        <taxon>Multifurca</taxon>
    </lineage>
</organism>
<dbReference type="Gene3D" id="1.25.40.10">
    <property type="entry name" value="Tetratricopeptide repeat domain"/>
    <property type="match status" value="1"/>
</dbReference>
<dbReference type="EMBL" id="WTXG01000001">
    <property type="protein sequence ID" value="KAI0308302.1"/>
    <property type="molecule type" value="Genomic_DNA"/>
</dbReference>
<evidence type="ECO:0000313" key="2">
    <source>
        <dbReference type="Proteomes" id="UP001203297"/>
    </source>
</evidence>
<accession>A0AAD4MH48</accession>
<dbReference type="SUPFAM" id="SSF48452">
    <property type="entry name" value="TPR-like"/>
    <property type="match status" value="1"/>
</dbReference>
<gene>
    <name evidence="1" type="ORF">B0F90DRAFT_155928</name>
</gene>
<dbReference type="Proteomes" id="UP001203297">
    <property type="component" value="Unassembled WGS sequence"/>
</dbReference>
<dbReference type="AlphaFoldDB" id="A0AAD4MH48"/>
<protein>
    <recommendedName>
        <fullName evidence="3">Tetratricopeptide repeat protein</fullName>
    </recommendedName>
</protein>
<keyword evidence="2" id="KW-1185">Reference proteome</keyword>
<proteinExistence type="predicted"/>
<sequence length="293" mass="31206">MKQSIEQLATGTLERITLSDQTAQSGPFTLVALRRAGVHLLMSCASLSPADFASPVGFFGPSHSTPYYPTGDLHQDRNIAVTLAMDCLDDLQVLLSGSDKAGIADKHSALAQALTDLGLHEHALTTSNLALEITRDLYGVAPDNFRLHLASVQALRANIMVDLNKHDDAADAADEAVTLSREHQELQDHFIPEFAYALLNYATLLCSIGRKEGAAAVAFELMGLTSDISESLPDMKQVSALCQLCLSITCIEMDGGLASSSADQAIELSRASLDPDSRAILAGALLAKSKIFP</sequence>
<dbReference type="InterPro" id="IPR011990">
    <property type="entry name" value="TPR-like_helical_dom_sf"/>
</dbReference>
<evidence type="ECO:0000313" key="1">
    <source>
        <dbReference type="EMBL" id="KAI0308302.1"/>
    </source>
</evidence>
<comment type="caution">
    <text evidence="1">The sequence shown here is derived from an EMBL/GenBank/DDBJ whole genome shotgun (WGS) entry which is preliminary data.</text>
</comment>
<reference evidence="1" key="1">
    <citation type="journal article" date="2022" name="New Phytol.">
        <title>Evolutionary transition to the ectomycorrhizal habit in the genomes of a hyperdiverse lineage of mushroom-forming fungi.</title>
        <authorList>
            <person name="Looney B."/>
            <person name="Miyauchi S."/>
            <person name="Morin E."/>
            <person name="Drula E."/>
            <person name="Courty P.E."/>
            <person name="Kohler A."/>
            <person name="Kuo A."/>
            <person name="LaButti K."/>
            <person name="Pangilinan J."/>
            <person name="Lipzen A."/>
            <person name="Riley R."/>
            <person name="Andreopoulos W."/>
            <person name="He G."/>
            <person name="Johnson J."/>
            <person name="Nolan M."/>
            <person name="Tritt A."/>
            <person name="Barry K.W."/>
            <person name="Grigoriev I.V."/>
            <person name="Nagy L.G."/>
            <person name="Hibbett D."/>
            <person name="Henrissat B."/>
            <person name="Matheny P.B."/>
            <person name="Labbe J."/>
            <person name="Martin F.M."/>
        </authorList>
    </citation>
    <scope>NUCLEOTIDE SEQUENCE</scope>
    <source>
        <strain evidence="1">BPL690</strain>
    </source>
</reference>